<accession>A0ACC1BR76</accession>
<comment type="caution">
    <text evidence="1">The sequence shown here is derived from an EMBL/GenBank/DDBJ whole genome shotgun (WGS) entry which is preliminary data.</text>
</comment>
<evidence type="ECO:0000313" key="1">
    <source>
        <dbReference type="EMBL" id="KAJ0101555.1"/>
    </source>
</evidence>
<evidence type="ECO:0000313" key="2">
    <source>
        <dbReference type="Proteomes" id="UP001164250"/>
    </source>
</evidence>
<sequence length="138" mass="15549">MLDSMPPHGFLAYLTLLGGYLLFVLLGVFGQKDGANVMELKQIVLPQLQKLSLRRLPSLINVCPVGGYHVIFASLRQLRVRECPKIATRFSLAHPSKGPDAPEISMEDRTRFPAEPVADIHCQQPNDFRERLPPYIKK</sequence>
<proteinExistence type="predicted"/>
<name>A0ACC1BR76_9ROSI</name>
<organism evidence="1 2">
    <name type="scientific">Pistacia atlantica</name>
    <dbReference type="NCBI Taxonomy" id="434234"/>
    <lineage>
        <taxon>Eukaryota</taxon>
        <taxon>Viridiplantae</taxon>
        <taxon>Streptophyta</taxon>
        <taxon>Embryophyta</taxon>
        <taxon>Tracheophyta</taxon>
        <taxon>Spermatophyta</taxon>
        <taxon>Magnoliopsida</taxon>
        <taxon>eudicotyledons</taxon>
        <taxon>Gunneridae</taxon>
        <taxon>Pentapetalae</taxon>
        <taxon>rosids</taxon>
        <taxon>malvids</taxon>
        <taxon>Sapindales</taxon>
        <taxon>Anacardiaceae</taxon>
        <taxon>Pistacia</taxon>
    </lineage>
</organism>
<dbReference type="EMBL" id="CM047899">
    <property type="protein sequence ID" value="KAJ0101555.1"/>
    <property type="molecule type" value="Genomic_DNA"/>
</dbReference>
<reference evidence="2" key="1">
    <citation type="journal article" date="2023" name="G3 (Bethesda)">
        <title>Genome assembly and association tests identify interacting loci associated with vigor, precocity, and sex in interspecific pistachio rootstocks.</title>
        <authorList>
            <person name="Palmer W."/>
            <person name="Jacygrad E."/>
            <person name="Sagayaradj S."/>
            <person name="Cavanaugh K."/>
            <person name="Han R."/>
            <person name="Bertier L."/>
            <person name="Beede B."/>
            <person name="Kafkas S."/>
            <person name="Golino D."/>
            <person name="Preece J."/>
            <person name="Michelmore R."/>
        </authorList>
    </citation>
    <scope>NUCLEOTIDE SEQUENCE [LARGE SCALE GENOMIC DNA]</scope>
</reference>
<dbReference type="Proteomes" id="UP001164250">
    <property type="component" value="Chromosome 3"/>
</dbReference>
<keyword evidence="2" id="KW-1185">Reference proteome</keyword>
<gene>
    <name evidence="1" type="ORF">Patl1_05232</name>
</gene>
<protein>
    <submittedName>
        <fullName evidence="1">Uncharacterized protein</fullName>
    </submittedName>
</protein>